<keyword evidence="3" id="KW-1185">Reference proteome</keyword>
<protein>
    <submittedName>
        <fullName evidence="2">Uncharacterized protein</fullName>
    </submittedName>
</protein>
<feature type="region of interest" description="Disordered" evidence="1">
    <location>
        <begin position="324"/>
        <end position="363"/>
    </location>
</feature>
<feature type="region of interest" description="Disordered" evidence="1">
    <location>
        <begin position="1"/>
        <end position="130"/>
    </location>
</feature>
<feature type="region of interest" description="Disordered" evidence="1">
    <location>
        <begin position="163"/>
        <end position="185"/>
    </location>
</feature>
<feature type="compositionally biased region" description="Basic residues" evidence="1">
    <location>
        <begin position="1"/>
        <end position="13"/>
    </location>
</feature>
<gene>
    <name evidence="2" type="ORF">MARPO_0154s0031</name>
</gene>
<feature type="region of interest" description="Disordered" evidence="1">
    <location>
        <begin position="263"/>
        <end position="310"/>
    </location>
</feature>
<feature type="compositionally biased region" description="Basic and acidic residues" evidence="1">
    <location>
        <begin position="14"/>
        <end position="23"/>
    </location>
</feature>
<name>A0A2R6W4L3_MARPO</name>
<accession>A0A2R6W4L3</accession>
<feature type="compositionally biased region" description="Low complexity" evidence="1">
    <location>
        <begin position="92"/>
        <end position="105"/>
    </location>
</feature>
<organism evidence="2 3">
    <name type="scientific">Marchantia polymorpha</name>
    <name type="common">Common liverwort</name>
    <name type="synonym">Marchantia aquatica</name>
    <dbReference type="NCBI Taxonomy" id="3197"/>
    <lineage>
        <taxon>Eukaryota</taxon>
        <taxon>Viridiplantae</taxon>
        <taxon>Streptophyta</taxon>
        <taxon>Embryophyta</taxon>
        <taxon>Marchantiophyta</taxon>
        <taxon>Marchantiopsida</taxon>
        <taxon>Marchantiidae</taxon>
        <taxon>Marchantiales</taxon>
        <taxon>Marchantiaceae</taxon>
        <taxon>Marchantia</taxon>
    </lineage>
</organism>
<sequence>MVQVRRKQQKRRAERSLPVKSDDELLSLSPPPWNSQPPPPSSPFPCPKLASGPRPHPRHSNLPGTPRATQSTPASGANPSRQPELPLPRPPLSSSKLPASKRAASGAVSGPALISEMPPPPRDLCGNSLSSPSLPHPPYCPLLPPPSRQRAYRLYLPTQAPVPSAARVRDAASPPPARPPPARKRRATFGTRSFFFFLSFFLPSGADLLQSSASSARFSCSSCRNFFFGASATCAVRPLPCPYPSPPARLSDHEQDSAVVVVFPDPKRRPAGPRSIGRSVSQAGRARLRLHSDETAPPPPAPPPPPSPSRLIRDILVTLASAHPTATSPAAASSAAASFSPSRPGPGHRPGPAGPHATRRASARLRDKVRDHAAASVRARSRYFFWLAGRLAPPGPEVSRLRHRCPPADDATQTSSLEPSRSSAIVTRLASPLSGAYVLVAVTSGQSYRALKTCETDRRTTRARRRDRAALYPPPGYQISRGPIFGLRIGRLFLPIILLAPSPHLPSCRR</sequence>
<reference evidence="3" key="1">
    <citation type="journal article" date="2017" name="Cell">
        <title>Insights into land plant evolution garnered from the Marchantia polymorpha genome.</title>
        <authorList>
            <person name="Bowman J.L."/>
            <person name="Kohchi T."/>
            <person name="Yamato K.T."/>
            <person name="Jenkins J."/>
            <person name="Shu S."/>
            <person name="Ishizaki K."/>
            <person name="Yamaoka S."/>
            <person name="Nishihama R."/>
            <person name="Nakamura Y."/>
            <person name="Berger F."/>
            <person name="Adam C."/>
            <person name="Aki S.S."/>
            <person name="Althoff F."/>
            <person name="Araki T."/>
            <person name="Arteaga-Vazquez M.A."/>
            <person name="Balasubrmanian S."/>
            <person name="Barry K."/>
            <person name="Bauer D."/>
            <person name="Boehm C.R."/>
            <person name="Briginshaw L."/>
            <person name="Caballero-Perez J."/>
            <person name="Catarino B."/>
            <person name="Chen F."/>
            <person name="Chiyoda S."/>
            <person name="Chovatia M."/>
            <person name="Davies K.M."/>
            <person name="Delmans M."/>
            <person name="Demura T."/>
            <person name="Dierschke T."/>
            <person name="Dolan L."/>
            <person name="Dorantes-Acosta A.E."/>
            <person name="Eklund D.M."/>
            <person name="Florent S.N."/>
            <person name="Flores-Sandoval E."/>
            <person name="Fujiyama A."/>
            <person name="Fukuzawa H."/>
            <person name="Galik B."/>
            <person name="Grimanelli D."/>
            <person name="Grimwood J."/>
            <person name="Grossniklaus U."/>
            <person name="Hamada T."/>
            <person name="Haseloff J."/>
            <person name="Hetherington A.J."/>
            <person name="Higo A."/>
            <person name="Hirakawa Y."/>
            <person name="Hundley H.N."/>
            <person name="Ikeda Y."/>
            <person name="Inoue K."/>
            <person name="Inoue S.I."/>
            <person name="Ishida S."/>
            <person name="Jia Q."/>
            <person name="Kakita M."/>
            <person name="Kanazawa T."/>
            <person name="Kawai Y."/>
            <person name="Kawashima T."/>
            <person name="Kennedy M."/>
            <person name="Kinose K."/>
            <person name="Kinoshita T."/>
            <person name="Kohara Y."/>
            <person name="Koide E."/>
            <person name="Komatsu K."/>
            <person name="Kopischke S."/>
            <person name="Kubo M."/>
            <person name="Kyozuka J."/>
            <person name="Lagercrantz U."/>
            <person name="Lin S.S."/>
            <person name="Lindquist E."/>
            <person name="Lipzen A.M."/>
            <person name="Lu C.W."/>
            <person name="De Luna E."/>
            <person name="Martienssen R.A."/>
            <person name="Minamino N."/>
            <person name="Mizutani M."/>
            <person name="Mizutani M."/>
            <person name="Mochizuki N."/>
            <person name="Monte I."/>
            <person name="Mosher R."/>
            <person name="Nagasaki H."/>
            <person name="Nakagami H."/>
            <person name="Naramoto S."/>
            <person name="Nishitani K."/>
            <person name="Ohtani M."/>
            <person name="Okamoto T."/>
            <person name="Okumura M."/>
            <person name="Phillips J."/>
            <person name="Pollak B."/>
            <person name="Reinders A."/>
            <person name="Rovekamp M."/>
            <person name="Sano R."/>
            <person name="Sawa S."/>
            <person name="Schmid M.W."/>
            <person name="Shirakawa M."/>
            <person name="Solano R."/>
            <person name="Spunde A."/>
            <person name="Suetsugu N."/>
            <person name="Sugano S."/>
            <person name="Sugiyama A."/>
            <person name="Sun R."/>
            <person name="Suzuki Y."/>
            <person name="Takenaka M."/>
            <person name="Takezawa D."/>
            <person name="Tomogane H."/>
            <person name="Tsuzuki M."/>
            <person name="Ueda T."/>
            <person name="Umeda M."/>
            <person name="Ward J.M."/>
            <person name="Watanabe Y."/>
            <person name="Yazaki K."/>
            <person name="Yokoyama R."/>
            <person name="Yoshitake Y."/>
            <person name="Yotsui I."/>
            <person name="Zachgo S."/>
            <person name="Schmutz J."/>
        </authorList>
    </citation>
    <scope>NUCLEOTIDE SEQUENCE [LARGE SCALE GENOMIC DNA]</scope>
    <source>
        <strain evidence="3">Tak-1</strain>
    </source>
</reference>
<proteinExistence type="predicted"/>
<feature type="compositionally biased region" description="Low complexity" evidence="1">
    <location>
        <begin position="324"/>
        <end position="342"/>
    </location>
</feature>
<feature type="compositionally biased region" description="Pro residues" evidence="1">
    <location>
        <begin position="343"/>
        <end position="353"/>
    </location>
</feature>
<dbReference type="EMBL" id="KZ772824">
    <property type="protein sequence ID" value="PTQ28805.1"/>
    <property type="molecule type" value="Genomic_DNA"/>
</dbReference>
<evidence type="ECO:0000313" key="3">
    <source>
        <dbReference type="Proteomes" id="UP000244005"/>
    </source>
</evidence>
<dbReference type="AlphaFoldDB" id="A0A2R6W4L3"/>
<evidence type="ECO:0000256" key="1">
    <source>
        <dbReference type="SAM" id="MobiDB-lite"/>
    </source>
</evidence>
<feature type="compositionally biased region" description="Pro residues" evidence="1">
    <location>
        <begin position="29"/>
        <end position="46"/>
    </location>
</feature>
<feature type="compositionally biased region" description="Pro residues" evidence="1">
    <location>
        <begin position="296"/>
        <end position="308"/>
    </location>
</feature>
<feature type="compositionally biased region" description="Polar residues" evidence="1">
    <location>
        <begin position="67"/>
        <end position="78"/>
    </location>
</feature>
<dbReference type="Proteomes" id="UP000244005">
    <property type="component" value="Unassembled WGS sequence"/>
</dbReference>
<evidence type="ECO:0000313" key="2">
    <source>
        <dbReference type="EMBL" id="PTQ28805.1"/>
    </source>
</evidence>